<evidence type="ECO:0000259" key="4">
    <source>
        <dbReference type="Pfam" id="PF08797"/>
    </source>
</evidence>
<dbReference type="InterPro" id="IPR014905">
    <property type="entry name" value="HIRAN"/>
</dbReference>
<reference evidence="6" key="1">
    <citation type="journal article" date="2019" name="Int. J. Syst. Evol. Microbiol.">
        <title>The Global Catalogue of Microorganisms (GCM) 10K type strain sequencing project: providing services to taxonomists for standard genome sequencing and annotation.</title>
        <authorList>
            <consortium name="The Broad Institute Genomics Platform"/>
            <consortium name="The Broad Institute Genome Sequencing Center for Infectious Disease"/>
            <person name="Wu L."/>
            <person name="Ma J."/>
        </authorList>
    </citation>
    <scope>NUCLEOTIDE SEQUENCE [LARGE SCALE GENOMIC DNA]</scope>
    <source>
        <strain evidence="6">CCUG 54329</strain>
    </source>
</reference>
<evidence type="ECO:0000256" key="3">
    <source>
        <dbReference type="SAM" id="MobiDB-lite"/>
    </source>
</evidence>
<dbReference type="Proteomes" id="UP001597203">
    <property type="component" value="Unassembled WGS sequence"/>
</dbReference>
<accession>A0ABW3NWE3</accession>
<name>A0ABW3NWE3_9SPHN</name>
<proteinExistence type="predicted"/>
<protein>
    <submittedName>
        <fullName evidence="5">HIRAN domain-containing protein</fullName>
    </submittedName>
</protein>
<dbReference type="RefSeq" id="WP_380910202.1">
    <property type="nucleotide sequence ID" value="NZ_JBHTLS010000110.1"/>
</dbReference>
<evidence type="ECO:0000313" key="6">
    <source>
        <dbReference type="Proteomes" id="UP001597203"/>
    </source>
</evidence>
<comment type="caution">
    <text evidence="5">The sequence shown here is derived from an EMBL/GenBank/DDBJ whole genome shotgun (WGS) entry which is preliminary data.</text>
</comment>
<feature type="domain" description="HIRAN" evidence="4">
    <location>
        <begin position="23"/>
        <end position="74"/>
    </location>
</feature>
<keyword evidence="2" id="KW-0378">Hydrolase</keyword>
<evidence type="ECO:0000256" key="1">
    <source>
        <dbReference type="ARBA" id="ARBA00022723"/>
    </source>
</evidence>
<evidence type="ECO:0000313" key="5">
    <source>
        <dbReference type="EMBL" id="MFD1104711.1"/>
    </source>
</evidence>
<sequence length="130" mass="14037">MSLAVVGAIHDNKDRSNRLFEIQLCAPGESVDLVPEPKNPFDPSAIAIFSVRGIQIGYVSAERCGWIGARMAQGEEIRGIFQEAVKGGAIIRISFSGEDPILPPPRPAKVERADAEGDSGFYPDFIPPDD</sequence>
<dbReference type="Pfam" id="PF08797">
    <property type="entry name" value="HIRAN"/>
    <property type="match status" value="1"/>
</dbReference>
<dbReference type="Gene3D" id="3.30.70.2330">
    <property type="match status" value="1"/>
</dbReference>
<dbReference type="EMBL" id="JBHTLS010000110">
    <property type="protein sequence ID" value="MFD1104711.1"/>
    <property type="molecule type" value="Genomic_DNA"/>
</dbReference>
<feature type="region of interest" description="Disordered" evidence="3">
    <location>
        <begin position="97"/>
        <end position="130"/>
    </location>
</feature>
<keyword evidence="6" id="KW-1185">Reference proteome</keyword>
<evidence type="ECO:0000256" key="2">
    <source>
        <dbReference type="ARBA" id="ARBA00022801"/>
    </source>
</evidence>
<keyword evidence="1" id="KW-0479">Metal-binding</keyword>
<organism evidence="5 6">
    <name type="scientific">Sphingobium olei</name>
    <dbReference type="NCBI Taxonomy" id="420955"/>
    <lineage>
        <taxon>Bacteria</taxon>
        <taxon>Pseudomonadati</taxon>
        <taxon>Pseudomonadota</taxon>
        <taxon>Alphaproteobacteria</taxon>
        <taxon>Sphingomonadales</taxon>
        <taxon>Sphingomonadaceae</taxon>
        <taxon>Sphingobium</taxon>
    </lineage>
</organism>
<gene>
    <name evidence="5" type="ORF">ACFQ24_07470</name>
</gene>